<feature type="region of interest" description="Disordered" evidence="4">
    <location>
        <begin position="410"/>
        <end position="432"/>
    </location>
</feature>
<sequence>MTTEPQFVMAPVINSTTNPPVSPNPIKGMENRLRYMMTPRNSMSITYTKGLLNMPGQNNCFLNSAVQVLWHLDIFRRSFREIKGHACMGESCIFCALKELFAQFQYSQESALPPDALRRALAETFFDQRRFQLGFMDDAAECFENILMRIHFHIANQEPEDMCTLTHCIAHQKFAMTLVEQNVCHVCGATSEPLSFTQMVHYVSSSALCSQASLMISQKIDPTQAFGQLLRQAGSMGEVRNCPSACGAKIQICRALMNHPEIVSIGVVWDSENPTLDHIMDVIKAIGLKISLQDTFHSVVDGSWARGATHQLVGIVTYYGKHYSTFFFHTKLRIWIYFDDAAVCEIGPKWDQVVDKCYRGHFQPLLLLYVDPQGSPVSSETAPKSVTVVAGHSKPQKDIFSKEDVYSSSGNHRRAFTPNPETSQENITSVQPRRAITPSGELSCRSVKNHFHSQFRQSSLANVVSNKNGRHLSFKQSHPSQTNLSCEWKPHYFQNYLKHSSASVLSEQQDEHNSSGMTYSDKLSVETSRCKSSVSVCQNKCNSDEISRNSQGTKMNEGTFYGMPLRPSCGEDVLQQRKPLCVGQFGSRVGTGTNSENGKTYISREAVESILKAQKLQWQKTLTGGVGLSAAVGTSNYSNTTVEKNEKSQEKPLKIDIPDFPNSFGRRDSGNWSGDCNSASSMSSSSVDNIFSGVVAGSRSNINLHQYGNLTRVNFDNNVQGTTGDLGYDSFSLSSTESYQSARTNSPSKTDHSLIQITEGMQTVFQKSSKVETLQKESHAKNARDDCDKLCVQADALLIKSQEKEKEGQLKVATLLSDVAAAKAREAMDAPYSNPKSLTTAKMKHRRCIMRSSALHSRLKEIENEELKLKNEANSCNTNKCLNPIGTISTDDSSVLPDQQINTSTLVTECSTSGNINERDEKMLQIYATLPKRGRRYKNNHEGLEDAMKIKSEQSNKDTPEEKETFFHQQSLKSRREFATRTKSFNEKMNLDDKERLSLRRTDGSKMSDVSSSFKEKNLTEVERNDNPKSNLHRTYSVPSASLNKDSEKSTNTLNQTFSGQPSKKQHRVRRKLLGGFMRRKNRSLPDLRESKDQDEVISNSYDDSTIFGTLRFTKLHQVKPSTYDDFSTGMQEQKNKNTNHQDNQMNKRPVKNYTSLRKESHIIEPDPSENNFKKESMVRSRIVSPAWLSQNFSNKANVKLSPWKYSNPSNKLNIQPSEHPSKAYIDQENIGQEPMSSEQNPKRKILENNEDKKEEYITSLSNGIKEYLNKTQEVETSDLQDLPKSHYMKEAQWMQELQQKQLHMLQKKKLQDSCSSNPGESQNTRNKSPRTILSETPKSIKCVHQNPEWSTNVHPLLQRSRTGFTTTTERVKEKEPHLNNPQSVKILASRIESFLKPASEHVSKDENKGNYKQALSHRSTLQMSRQKELQNLEACSAVTDLKVVDQPPDYETTLQRLGLLRNKWQSSDETLSPMCVSYETESGSKVPEVKKISSSHLSDFLPSYHKQNSSLLGHTRQEAGTQPITSVGTPHQARQTGKCKRLCNPISEGVPNSYSVPSLVDISKKKPNTKKCVTFSDCVVLVECDEDRGKGISSNTQFQETVEKSSAQRQVSGGGFSDKATLRMTPQQLKLSSSNQSCCNLCHKTIIVPPTIYCANCACYLARFK</sequence>
<keyword evidence="6" id="KW-1185">Reference proteome</keyword>
<dbReference type="GeneID" id="106466682"/>
<feature type="region of interest" description="Disordered" evidence="4">
    <location>
        <begin position="640"/>
        <end position="660"/>
    </location>
</feature>
<dbReference type="InterPro" id="IPR052398">
    <property type="entry name" value="Ubiquitin_hydrolase_53/54"/>
</dbReference>
<protein>
    <submittedName>
        <fullName evidence="7">Uncharacterized protein LOC106466682</fullName>
    </submittedName>
</protein>
<dbReference type="InterPro" id="IPR038765">
    <property type="entry name" value="Papain-like_cys_pep_sf"/>
</dbReference>
<feature type="compositionally biased region" description="Basic and acidic residues" evidence="4">
    <location>
        <begin position="1014"/>
        <end position="1027"/>
    </location>
</feature>
<name>A0ABM1BI27_LIMPO</name>
<keyword evidence="1" id="KW-0833">Ubl conjugation pathway</keyword>
<evidence type="ECO:0000256" key="3">
    <source>
        <dbReference type="SAM" id="Coils"/>
    </source>
</evidence>
<evidence type="ECO:0000313" key="7">
    <source>
        <dbReference type="RefSeq" id="XP_013782431.2"/>
    </source>
</evidence>
<dbReference type="PROSITE" id="PS50235">
    <property type="entry name" value="USP_3"/>
    <property type="match status" value="1"/>
</dbReference>
<keyword evidence="3" id="KW-0175">Coiled coil</keyword>
<dbReference type="RefSeq" id="XP_013782431.2">
    <property type="nucleotide sequence ID" value="XM_013926977.2"/>
</dbReference>
<dbReference type="InterPro" id="IPR028889">
    <property type="entry name" value="USP"/>
</dbReference>
<evidence type="ECO:0000259" key="5">
    <source>
        <dbReference type="PROSITE" id="PS50235"/>
    </source>
</evidence>
<proteinExistence type="predicted"/>
<feature type="compositionally biased region" description="Polar residues" evidence="4">
    <location>
        <begin position="419"/>
        <end position="431"/>
    </location>
</feature>
<dbReference type="InterPro" id="IPR001394">
    <property type="entry name" value="Peptidase_C19_UCH"/>
</dbReference>
<accession>A0ABM1BI27</accession>
<evidence type="ECO:0000256" key="4">
    <source>
        <dbReference type="SAM" id="MobiDB-lite"/>
    </source>
</evidence>
<evidence type="ECO:0000256" key="2">
    <source>
        <dbReference type="ARBA" id="ARBA00022801"/>
    </source>
</evidence>
<feature type="compositionally biased region" description="Polar residues" evidence="4">
    <location>
        <begin position="1028"/>
        <end position="1063"/>
    </location>
</feature>
<dbReference type="Pfam" id="PF00443">
    <property type="entry name" value="UCH"/>
    <property type="match status" value="1"/>
</dbReference>
<dbReference type="Proteomes" id="UP000694941">
    <property type="component" value="Unplaced"/>
</dbReference>
<gene>
    <name evidence="7" type="primary">LOC106466682</name>
</gene>
<feature type="region of interest" description="Disordered" evidence="4">
    <location>
        <begin position="945"/>
        <end position="1068"/>
    </location>
</feature>
<feature type="compositionally biased region" description="Basic and acidic residues" evidence="4">
    <location>
        <begin position="945"/>
        <end position="966"/>
    </location>
</feature>
<evidence type="ECO:0000256" key="1">
    <source>
        <dbReference type="ARBA" id="ARBA00022786"/>
    </source>
</evidence>
<feature type="coiled-coil region" evidence="3">
    <location>
        <begin position="852"/>
        <end position="879"/>
    </location>
</feature>
<organism evidence="6 7">
    <name type="scientific">Limulus polyphemus</name>
    <name type="common">Atlantic horseshoe crab</name>
    <dbReference type="NCBI Taxonomy" id="6850"/>
    <lineage>
        <taxon>Eukaryota</taxon>
        <taxon>Metazoa</taxon>
        <taxon>Ecdysozoa</taxon>
        <taxon>Arthropoda</taxon>
        <taxon>Chelicerata</taxon>
        <taxon>Merostomata</taxon>
        <taxon>Xiphosura</taxon>
        <taxon>Limulidae</taxon>
        <taxon>Limulus</taxon>
    </lineage>
</organism>
<reference evidence="7" key="1">
    <citation type="submission" date="2025-08" db="UniProtKB">
        <authorList>
            <consortium name="RefSeq"/>
        </authorList>
    </citation>
    <scope>IDENTIFICATION</scope>
    <source>
        <tissue evidence="7">Muscle</tissue>
    </source>
</reference>
<feature type="compositionally biased region" description="Basic and acidic residues" evidence="4">
    <location>
        <begin position="643"/>
        <end position="657"/>
    </location>
</feature>
<evidence type="ECO:0000313" key="6">
    <source>
        <dbReference type="Proteomes" id="UP000694941"/>
    </source>
</evidence>
<feature type="domain" description="USP" evidence="5">
    <location>
        <begin position="49"/>
        <end position="372"/>
    </location>
</feature>
<dbReference type="SUPFAM" id="SSF54001">
    <property type="entry name" value="Cysteine proteinases"/>
    <property type="match status" value="1"/>
</dbReference>
<keyword evidence="2" id="KW-0378">Hydrolase</keyword>
<dbReference type="PANTHER" id="PTHR22975">
    <property type="entry name" value="UBIQUITIN SPECIFIC PROTEINASE"/>
    <property type="match status" value="1"/>
</dbReference>
<dbReference type="PANTHER" id="PTHR22975:SF9">
    <property type="entry name" value="ECHINUS SPLICE FORM 3"/>
    <property type="match status" value="1"/>
</dbReference>
<feature type="compositionally biased region" description="Polar residues" evidence="4">
    <location>
        <begin position="1313"/>
        <end position="1333"/>
    </location>
</feature>
<dbReference type="Gene3D" id="3.90.70.10">
    <property type="entry name" value="Cysteine proteinases"/>
    <property type="match status" value="1"/>
</dbReference>
<dbReference type="CDD" id="cd02257">
    <property type="entry name" value="Peptidase_C19"/>
    <property type="match status" value="1"/>
</dbReference>
<feature type="region of interest" description="Disordered" evidence="4">
    <location>
        <begin position="1308"/>
        <end position="1333"/>
    </location>
</feature>
<feature type="compositionally biased region" description="Basic and acidic residues" evidence="4">
    <location>
        <begin position="974"/>
        <end position="1006"/>
    </location>
</feature>